<feature type="non-terminal residue" evidence="2">
    <location>
        <position position="1"/>
    </location>
</feature>
<feature type="compositionally biased region" description="Basic and acidic residues" evidence="1">
    <location>
        <begin position="95"/>
        <end position="107"/>
    </location>
</feature>
<accession>A0A0F4YP22</accession>
<dbReference type="Proteomes" id="UP000053958">
    <property type="component" value="Unassembled WGS sequence"/>
</dbReference>
<dbReference type="EMBL" id="LASV01000354">
    <property type="protein sequence ID" value="KKA19378.1"/>
    <property type="molecule type" value="Genomic_DNA"/>
</dbReference>
<keyword evidence="3" id="KW-1185">Reference proteome</keyword>
<gene>
    <name evidence="2" type="ORF">T310_6644</name>
</gene>
<proteinExistence type="predicted"/>
<comment type="caution">
    <text evidence="2">The sequence shown here is derived from an EMBL/GenBank/DDBJ whole genome shotgun (WGS) entry which is preliminary data.</text>
</comment>
<evidence type="ECO:0000313" key="3">
    <source>
        <dbReference type="Proteomes" id="UP000053958"/>
    </source>
</evidence>
<reference evidence="2 3" key="1">
    <citation type="submission" date="2015-04" db="EMBL/GenBank/DDBJ databases">
        <authorList>
            <person name="Heijne W.H."/>
            <person name="Fedorova N.D."/>
            <person name="Nierman W.C."/>
            <person name="Vollebregt A.W."/>
            <person name="Zhao Z."/>
            <person name="Wu L."/>
            <person name="Kumar M."/>
            <person name="Stam H."/>
            <person name="van den Berg M.A."/>
            <person name="Pel H.J."/>
        </authorList>
    </citation>
    <scope>NUCLEOTIDE SEQUENCE [LARGE SCALE GENOMIC DNA]</scope>
    <source>
        <strain evidence="2 3">CBS 393.64</strain>
    </source>
</reference>
<dbReference type="GeneID" id="25318941"/>
<protein>
    <submittedName>
        <fullName evidence="2">Uncharacterized protein</fullName>
    </submittedName>
</protein>
<evidence type="ECO:0000313" key="2">
    <source>
        <dbReference type="EMBL" id="KKA19378.1"/>
    </source>
</evidence>
<feature type="region of interest" description="Disordered" evidence="1">
    <location>
        <begin position="72"/>
        <end position="107"/>
    </location>
</feature>
<organism evidence="2 3">
    <name type="scientific">Rasamsonia emersonii (strain ATCC 16479 / CBS 393.64 / IMI 116815)</name>
    <dbReference type="NCBI Taxonomy" id="1408163"/>
    <lineage>
        <taxon>Eukaryota</taxon>
        <taxon>Fungi</taxon>
        <taxon>Dikarya</taxon>
        <taxon>Ascomycota</taxon>
        <taxon>Pezizomycotina</taxon>
        <taxon>Eurotiomycetes</taxon>
        <taxon>Eurotiomycetidae</taxon>
        <taxon>Eurotiales</taxon>
        <taxon>Trichocomaceae</taxon>
        <taxon>Rasamsonia</taxon>
    </lineage>
</organism>
<sequence>LNTTLIASLYLIILCQTLLWAYRSLILVPVTNQQNEALSNTATQDETLPRKIDRIRHTRSRDLGRSIDKISRGVQQGPWKGGPVWTTRRRSNRDRRKEGDGGPKQKL</sequence>
<evidence type="ECO:0000256" key="1">
    <source>
        <dbReference type="SAM" id="MobiDB-lite"/>
    </source>
</evidence>
<dbReference type="AlphaFoldDB" id="A0A0F4YP22"/>
<dbReference type="RefSeq" id="XP_013325990.1">
    <property type="nucleotide sequence ID" value="XM_013470536.1"/>
</dbReference>
<name>A0A0F4YP22_RASE3</name>